<proteinExistence type="predicted"/>
<sequence length="134" mass="15160">MPFALKNIFYTPQRFKAEQHVKRGFGKHSSLIKEVVYDEDEDDGTPCLLIIFWSSRAFSFFGELEQAKHNIEKDLLCGLERFRIDSKCCSALPYGYADVLDKTKQQIPEASPKALTSGGSPKKNKGGMLRRQGL</sequence>
<comment type="caution">
    <text evidence="2">The sequence shown here is derived from an EMBL/GenBank/DDBJ whole genome shotgun (WGS) entry which is preliminary data.</text>
</comment>
<dbReference type="AlphaFoldDB" id="A0AAX6MN65"/>
<protein>
    <submittedName>
        <fullName evidence="2">Uncharacterized protein</fullName>
    </submittedName>
</protein>
<dbReference type="Proteomes" id="UP001369815">
    <property type="component" value="Unassembled WGS sequence"/>
</dbReference>
<evidence type="ECO:0000313" key="2">
    <source>
        <dbReference type="EMBL" id="KAK6953934.1"/>
    </source>
</evidence>
<evidence type="ECO:0000313" key="3">
    <source>
        <dbReference type="Proteomes" id="UP001369815"/>
    </source>
</evidence>
<organism evidence="2 3">
    <name type="scientific">Daldinia eschscholtzii</name>
    <dbReference type="NCBI Taxonomy" id="292717"/>
    <lineage>
        <taxon>Eukaryota</taxon>
        <taxon>Fungi</taxon>
        <taxon>Dikarya</taxon>
        <taxon>Ascomycota</taxon>
        <taxon>Pezizomycotina</taxon>
        <taxon>Sordariomycetes</taxon>
        <taxon>Xylariomycetidae</taxon>
        <taxon>Xylariales</taxon>
        <taxon>Hypoxylaceae</taxon>
        <taxon>Daldinia</taxon>
    </lineage>
</organism>
<dbReference type="EMBL" id="JBANMG010000004">
    <property type="protein sequence ID" value="KAK6953934.1"/>
    <property type="molecule type" value="Genomic_DNA"/>
</dbReference>
<feature type="region of interest" description="Disordered" evidence="1">
    <location>
        <begin position="108"/>
        <end position="134"/>
    </location>
</feature>
<keyword evidence="3" id="KW-1185">Reference proteome</keyword>
<gene>
    <name evidence="2" type="ORF">Daesc_003896</name>
</gene>
<name>A0AAX6MN65_9PEZI</name>
<reference evidence="2 3" key="1">
    <citation type="journal article" date="2024" name="Front Chem Biol">
        <title>Unveiling the potential of Daldinia eschscholtzii MFLUCC 19-0629 through bioactivity and bioinformatics studies for enhanced sustainable agriculture production.</title>
        <authorList>
            <person name="Brooks S."/>
            <person name="Weaver J.A."/>
            <person name="Klomchit A."/>
            <person name="Alharthi S.A."/>
            <person name="Onlamun T."/>
            <person name="Nurani R."/>
            <person name="Vong T.K."/>
            <person name="Alberti F."/>
            <person name="Greco C."/>
        </authorList>
    </citation>
    <scope>NUCLEOTIDE SEQUENCE [LARGE SCALE GENOMIC DNA]</scope>
    <source>
        <strain evidence="2">MFLUCC 19-0629</strain>
    </source>
</reference>
<accession>A0AAX6MN65</accession>
<evidence type="ECO:0000256" key="1">
    <source>
        <dbReference type="SAM" id="MobiDB-lite"/>
    </source>
</evidence>